<keyword evidence="2" id="KW-1133">Transmembrane helix</keyword>
<name>A0A9D1K5V8_9FIRM</name>
<comment type="caution">
    <text evidence="4">The sequence shown here is derived from an EMBL/GenBank/DDBJ whole genome shotgun (WGS) entry which is preliminary data.</text>
</comment>
<dbReference type="InterPro" id="IPR000189">
    <property type="entry name" value="Transglyc_AS"/>
</dbReference>
<dbReference type="GO" id="GO:0008933">
    <property type="term" value="F:peptidoglycan lytic transglycosylase activity"/>
    <property type="evidence" value="ECO:0007669"/>
    <property type="project" value="InterPro"/>
</dbReference>
<dbReference type="SUPFAM" id="SSF53955">
    <property type="entry name" value="Lysozyme-like"/>
    <property type="match status" value="1"/>
</dbReference>
<dbReference type="GO" id="GO:0000270">
    <property type="term" value="P:peptidoglycan metabolic process"/>
    <property type="evidence" value="ECO:0007669"/>
    <property type="project" value="InterPro"/>
</dbReference>
<protein>
    <submittedName>
        <fullName evidence="4">Lytic transglycosylase domain-containing protein</fullName>
    </submittedName>
</protein>
<dbReference type="Pfam" id="PF01464">
    <property type="entry name" value="SLT"/>
    <property type="match status" value="1"/>
</dbReference>
<keyword evidence="2" id="KW-0472">Membrane</keyword>
<feature type="transmembrane region" description="Helical" evidence="2">
    <location>
        <begin position="12"/>
        <end position="32"/>
    </location>
</feature>
<reference evidence="4" key="2">
    <citation type="journal article" date="2021" name="PeerJ">
        <title>Extensive microbial diversity within the chicken gut microbiome revealed by metagenomics and culture.</title>
        <authorList>
            <person name="Gilroy R."/>
            <person name="Ravi A."/>
            <person name="Getino M."/>
            <person name="Pursley I."/>
            <person name="Horton D.L."/>
            <person name="Alikhan N.F."/>
            <person name="Baker D."/>
            <person name="Gharbi K."/>
            <person name="Hall N."/>
            <person name="Watson M."/>
            <person name="Adriaenssens E.M."/>
            <person name="Foster-Nyarko E."/>
            <person name="Jarju S."/>
            <person name="Secka A."/>
            <person name="Antonio M."/>
            <person name="Oren A."/>
            <person name="Chaudhuri R.R."/>
            <person name="La Ragione R."/>
            <person name="Hildebrand F."/>
            <person name="Pallen M.J."/>
        </authorList>
    </citation>
    <scope>NUCLEOTIDE SEQUENCE</scope>
    <source>
        <strain evidence="4">13766</strain>
    </source>
</reference>
<dbReference type="EMBL" id="DVJN01000136">
    <property type="protein sequence ID" value="HIS92726.1"/>
    <property type="molecule type" value="Genomic_DNA"/>
</dbReference>
<evidence type="ECO:0000313" key="4">
    <source>
        <dbReference type="EMBL" id="HIS92726.1"/>
    </source>
</evidence>
<evidence type="ECO:0000256" key="1">
    <source>
        <dbReference type="ARBA" id="ARBA00007734"/>
    </source>
</evidence>
<keyword evidence="2" id="KW-0812">Transmembrane</keyword>
<dbReference type="CDD" id="cd16896">
    <property type="entry name" value="LT_Slt70-like"/>
    <property type="match status" value="1"/>
</dbReference>
<sequence length="190" mass="21118">MAKKRRKHPLLRAAMLLAVVAVVGTLFFPNWLRQLQYPVRLEPLVRETAAEYGLNPPLIAAVIYTESKYDPSAVSSAGAIGLMQIMPETGEWIASKLNRPFTPETLLDPYANAQLGAWYLRFLLDRYGGRVENAIAAYHAGQGSVDAWLKDARYSPDGLTLSRAGSTATQHYINKVLSAYENYQILYAAQ</sequence>
<dbReference type="InterPro" id="IPR023346">
    <property type="entry name" value="Lysozyme-like_dom_sf"/>
</dbReference>
<evidence type="ECO:0000259" key="3">
    <source>
        <dbReference type="Pfam" id="PF01464"/>
    </source>
</evidence>
<evidence type="ECO:0000313" key="5">
    <source>
        <dbReference type="Proteomes" id="UP000824140"/>
    </source>
</evidence>
<reference evidence="4" key="1">
    <citation type="submission" date="2020-10" db="EMBL/GenBank/DDBJ databases">
        <authorList>
            <person name="Gilroy R."/>
        </authorList>
    </citation>
    <scope>NUCLEOTIDE SEQUENCE</scope>
    <source>
        <strain evidence="4">13766</strain>
    </source>
</reference>
<dbReference type="InterPro" id="IPR008258">
    <property type="entry name" value="Transglycosylase_SLT_dom_1"/>
</dbReference>
<gene>
    <name evidence="4" type="ORF">IAA84_06870</name>
</gene>
<organism evidence="4 5">
    <name type="scientific">Candidatus Alectryocaccomicrobium excrementavium</name>
    <dbReference type="NCBI Taxonomy" id="2840668"/>
    <lineage>
        <taxon>Bacteria</taxon>
        <taxon>Bacillati</taxon>
        <taxon>Bacillota</taxon>
        <taxon>Clostridia</taxon>
        <taxon>Candidatus Alectryocaccomicrobium</taxon>
    </lineage>
</organism>
<dbReference type="GO" id="GO:0016020">
    <property type="term" value="C:membrane"/>
    <property type="evidence" value="ECO:0007669"/>
    <property type="project" value="InterPro"/>
</dbReference>
<dbReference type="AlphaFoldDB" id="A0A9D1K5V8"/>
<dbReference type="PROSITE" id="PS00922">
    <property type="entry name" value="TRANSGLYCOSYLASE"/>
    <property type="match status" value="1"/>
</dbReference>
<feature type="domain" description="Transglycosylase SLT" evidence="3">
    <location>
        <begin position="44"/>
        <end position="153"/>
    </location>
</feature>
<proteinExistence type="inferred from homology"/>
<dbReference type="Proteomes" id="UP000824140">
    <property type="component" value="Unassembled WGS sequence"/>
</dbReference>
<dbReference type="PANTHER" id="PTHR37423:SF2">
    <property type="entry name" value="MEMBRANE-BOUND LYTIC MUREIN TRANSGLYCOSYLASE C"/>
    <property type="match status" value="1"/>
</dbReference>
<evidence type="ECO:0000256" key="2">
    <source>
        <dbReference type="SAM" id="Phobius"/>
    </source>
</evidence>
<dbReference type="Gene3D" id="1.10.530.10">
    <property type="match status" value="1"/>
</dbReference>
<accession>A0A9D1K5V8</accession>
<comment type="similarity">
    <text evidence="1">Belongs to the transglycosylase Slt family.</text>
</comment>
<dbReference type="PANTHER" id="PTHR37423">
    <property type="entry name" value="SOLUBLE LYTIC MUREIN TRANSGLYCOSYLASE-RELATED"/>
    <property type="match status" value="1"/>
</dbReference>